<dbReference type="InterPro" id="IPR003646">
    <property type="entry name" value="SH3-like_bac-type"/>
</dbReference>
<evidence type="ECO:0000313" key="3">
    <source>
        <dbReference type="Proteomes" id="UP001209694"/>
    </source>
</evidence>
<gene>
    <name evidence="2" type="ORF">ND810_00135</name>
</gene>
<dbReference type="EMBL" id="JAMQQD010000001">
    <property type="protein sequence ID" value="MCW7513545.1"/>
    <property type="molecule type" value="Genomic_DNA"/>
</dbReference>
<dbReference type="RefSeq" id="WP_135799544.1">
    <property type="nucleotide sequence ID" value="NZ_JAMQPS010000001.1"/>
</dbReference>
<dbReference type="AlphaFoldDB" id="A0A6H3NI92"/>
<dbReference type="Gene3D" id="2.30.30.40">
    <property type="entry name" value="SH3 Domains"/>
    <property type="match status" value="1"/>
</dbReference>
<evidence type="ECO:0000259" key="1">
    <source>
        <dbReference type="Pfam" id="PF08239"/>
    </source>
</evidence>
<evidence type="ECO:0000313" key="2">
    <source>
        <dbReference type="EMBL" id="MCW7513545.1"/>
    </source>
</evidence>
<dbReference type="Proteomes" id="UP001209694">
    <property type="component" value="Unassembled WGS sequence"/>
</dbReference>
<protein>
    <submittedName>
        <fullName evidence="2">SH3 domain-containing protein</fullName>
    </submittedName>
</protein>
<name>A0A6H3NI92_9LEPT</name>
<feature type="domain" description="SH3b" evidence="1">
    <location>
        <begin position="51"/>
        <end position="127"/>
    </location>
</feature>
<comment type="caution">
    <text evidence="2">The sequence shown here is derived from an EMBL/GenBank/DDBJ whole genome shotgun (WGS) entry which is preliminary data.</text>
</comment>
<sequence>MQIKNIVLRLFLLSLLTTIQSYHLLSQTKENESIKRLPMPGEIWYVTSPRGLNLRSNPSEKSQVVSKLPNKSSVKILKQNPGLVQAKIKFLDAITQETNKPSQIILEGTWVKVENNGIEGFAFSPLLSHYQPIRNNEFRTGYDITPYLVRIFMLKKVSSDKKLISEDQTKYSQVFESYKSELGVTLNVEQSENEYGWGKAVLFLPNWKLDTTIVFFYSIFSSPDFKINDLTYVKETSAEYSLDQIPNTISFRKNKMGVTVEWAWGAD</sequence>
<reference evidence="2" key="1">
    <citation type="submission" date="2022-06" db="EMBL/GenBank/DDBJ databases">
        <title>Leptospira isolates from biofilms formed at urban environments.</title>
        <authorList>
            <person name="Ribeiro P.S."/>
            <person name="Sousa T."/>
            <person name="Carvalho N."/>
            <person name="Aburjaile F."/>
            <person name="Neves F."/>
            <person name="Oliveira D."/>
            <person name="Blanco L."/>
            <person name="Lima J."/>
            <person name="Costa F."/>
            <person name="Brenig B."/>
            <person name="Soares S."/>
            <person name="Ramos R."/>
            <person name="Goes-Neto A."/>
            <person name="Matiuzzi M."/>
            <person name="Azevedo V."/>
            <person name="Ristow P."/>
        </authorList>
    </citation>
    <scope>NUCLEOTIDE SEQUENCE</scope>
    <source>
        <strain evidence="2">VSF7</strain>
    </source>
</reference>
<dbReference type="Pfam" id="PF08239">
    <property type="entry name" value="SH3_3"/>
    <property type="match status" value="1"/>
</dbReference>
<organism evidence="2 3">
    <name type="scientific">Leptospira levettii</name>
    <dbReference type="NCBI Taxonomy" id="2023178"/>
    <lineage>
        <taxon>Bacteria</taxon>
        <taxon>Pseudomonadati</taxon>
        <taxon>Spirochaetota</taxon>
        <taxon>Spirochaetia</taxon>
        <taxon>Leptospirales</taxon>
        <taxon>Leptospiraceae</taxon>
        <taxon>Leptospira</taxon>
    </lineage>
</organism>
<accession>A0A6H3NI92</accession>
<proteinExistence type="predicted"/>